<dbReference type="Pfam" id="PF01433">
    <property type="entry name" value="Peptidase_M1"/>
    <property type="match status" value="1"/>
</dbReference>
<dbReference type="PANTHER" id="PTHR11533:SF174">
    <property type="entry name" value="PUROMYCIN-SENSITIVE AMINOPEPTIDASE-RELATED"/>
    <property type="match status" value="1"/>
</dbReference>
<evidence type="ECO:0000256" key="8">
    <source>
        <dbReference type="ARBA" id="ARBA00022723"/>
    </source>
</evidence>
<evidence type="ECO:0000256" key="1">
    <source>
        <dbReference type="ARBA" id="ARBA00000098"/>
    </source>
</evidence>
<dbReference type="Gene3D" id="2.60.40.1730">
    <property type="entry name" value="tricorn interacting facor f3 domain"/>
    <property type="match status" value="1"/>
</dbReference>
<comment type="similarity">
    <text evidence="3">Belongs to the peptidase M1 family.</text>
</comment>
<reference evidence="14 15" key="1">
    <citation type="journal article" date="2019" name="Int. J. Syst. Evol. Microbiol.">
        <title>The Global Catalogue of Microorganisms (GCM) 10K type strain sequencing project: providing services to taxonomists for standard genome sequencing and annotation.</title>
        <authorList>
            <consortium name="The Broad Institute Genomics Platform"/>
            <consortium name="The Broad Institute Genome Sequencing Center for Infectious Disease"/>
            <person name="Wu L."/>
            <person name="Ma J."/>
        </authorList>
    </citation>
    <scope>NUCLEOTIDE SEQUENCE [LARGE SCALE GENOMIC DNA]</scope>
    <source>
        <strain evidence="14 15">JCM 16231</strain>
    </source>
</reference>
<dbReference type="InterPro" id="IPR027268">
    <property type="entry name" value="Peptidase_M4/M1_CTD_sf"/>
</dbReference>
<dbReference type="InterPro" id="IPR045357">
    <property type="entry name" value="Aminopeptidase_N-like_N"/>
</dbReference>
<evidence type="ECO:0000256" key="11">
    <source>
        <dbReference type="ARBA" id="ARBA00023049"/>
    </source>
</evidence>
<dbReference type="InterPro" id="IPR050344">
    <property type="entry name" value="Peptidase_M1_aminopeptidases"/>
</dbReference>
<evidence type="ECO:0000256" key="10">
    <source>
        <dbReference type="ARBA" id="ARBA00022833"/>
    </source>
</evidence>
<keyword evidence="9" id="KW-0378">Hydrolase</keyword>
<comment type="catalytic activity">
    <reaction evidence="1">
        <text>Release of an N-terminal amino acid, Xaa-|-Yaa- from a peptide, amide or arylamide. Xaa is preferably Ala, but may be most amino acids including Pro (slow action). When a terminal hydrophobic residue is followed by a prolyl residue, the two may be released as an intact Xaa-Pro dipeptide.</text>
        <dbReference type="EC" id="3.4.11.2"/>
    </reaction>
</comment>
<dbReference type="PRINTS" id="PR00756">
    <property type="entry name" value="ALADIPTASE"/>
</dbReference>
<dbReference type="InterPro" id="IPR001930">
    <property type="entry name" value="Peptidase_M1"/>
</dbReference>
<dbReference type="RefSeq" id="WP_224454537.1">
    <property type="nucleotide sequence ID" value="NZ_BAAAGG010000022.1"/>
</dbReference>
<comment type="cofactor">
    <cofactor evidence="2">
        <name>Zn(2+)</name>
        <dbReference type="ChEBI" id="CHEBI:29105"/>
    </cofactor>
</comment>
<keyword evidence="10" id="KW-0862">Zinc</keyword>
<dbReference type="InterPro" id="IPR042097">
    <property type="entry name" value="Aminopeptidase_N-like_N_sf"/>
</dbReference>
<dbReference type="EC" id="3.4.11.2" evidence="4"/>
<evidence type="ECO:0000256" key="3">
    <source>
        <dbReference type="ARBA" id="ARBA00010136"/>
    </source>
</evidence>
<gene>
    <name evidence="14" type="ORF">GCM10009433_23500</name>
</gene>
<evidence type="ECO:0000313" key="14">
    <source>
        <dbReference type="EMBL" id="GAA0762807.1"/>
    </source>
</evidence>
<dbReference type="CDD" id="cd09603">
    <property type="entry name" value="M1_APN_like"/>
    <property type="match status" value="1"/>
</dbReference>
<organism evidence="14 15">
    <name type="scientific">Psychroflexus lacisalsi</name>
    <dbReference type="NCBI Taxonomy" id="503928"/>
    <lineage>
        <taxon>Bacteria</taxon>
        <taxon>Pseudomonadati</taxon>
        <taxon>Bacteroidota</taxon>
        <taxon>Flavobacteriia</taxon>
        <taxon>Flavobacteriales</taxon>
        <taxon>Flavobacteriaceae</taxon>
        <taxon>Psychroflexus</taxon>
    </lineage>
</organism>
<dbReference type="InterPro" id="IPR014782">
    <property type="entry name" value="Peptidase_M1_dom"/>
</dbReference>
<keyword evidence="11" id="KW-0482">Metalloprotease</keyword>
<evidence type="ECO:0000256" key="2">
    <source>
        <dbReference type="ARBA" id="ARBA00001947"/>
    </source>
</evidence>
<evidence type="ECO:0000256" key="6">
    <source>
        <dbReference type="ARBA" id="ARBA00022438"/>
    </source>
</evidence>
<proteinExistence type="inferred from homology"/>
<feature type="domain" description="Aminopeptidase N-like N-terminal" evidence="13">
    <location>
        <begin position="31"/>
        <end position="193"/>
    </location>
</feature>
<sequence>MIKIIVFLLLSSSLLYGQQTEKVDFLELNATVTIDTINFEIKGQVEVSFRTLKDVDSVYLDAVDMRIKPSESNTLKIVNTDDKIWMTSNFKKDKSYSATFSYQCEPKQALYFVSFNSTLKAYPSQVWTQGQGKYTSHWLPSLDDMNDKVIFTITYEAPKNYEVIANGSLNKTRSRLNHKSWHYEMQKPMSSYLVGFVMGDFRRTSAKSKKGVPLQVYLETRHLDKMSYTYQDHVKIFNSLENKININYPWQNFKQVPVRDFLYAGMENTTLNTFSEEFVVDSIGANDRSFVNVQAHELAHQWFGNSVTEASSRHHWLHEGFATYYALEVEKEVFGEEYYYFKLFKTAEELKAKSDSGQGQVLVSPGGSSLTYYEKGAWALIILKNTVGEAVFQKAIESYLNKYAYKNVTTEDFMTEVEFHYGQPLTNFKELWLNQKAFQSKETLLFLKKQEFIQNYLKLAAFRETRLSLKTDRISNALDFPVNDYLGQEAVHQLNGGDFDLSIPLYKKAFETNNLYVRQAIANSLTSIPKELKADYESLLKDDSYTTVEKALFNLWRAFPEDRHTYLEATEASVGFQNKNIKLLWLTLNLATPDYQPDKKPSVYGELSKHTQPGYPYQVRENAFGYLYQIDTFSKENYKDLMEGVFHPVWQFKKFCRELLDTLMNSEKHSKALNKLAQDFSIREKTFFNTRY</sequence>
<evidence type="ECO:0000256" key="4">
    <source>
        <dbReference type="ARBA" id="ARBA00012564"/>
    </source>
</evidence>
<evidence type="ECO:0000259" key="13">
    <source>
        <dbReference type="Pfam" id="PF17900"/>
    </source>
</evidence>
<accession>A0ABN1KDR1</accession>
<dbReference type="Gene3D" id="1.10.390.10">
    <property type="entry name" value="Neutral Protease Domain 2"/>
    <property type="match status" value="1"/>
</dbReference>
<dbReference type="SUPFAM" id="SSF55486">
    <property type="entry name" value="Metalloproteases ('zincins'), catalytic domain"/>
    <property type="match status" value="1"/>
</dbReference>
<protein>
    <recommendedName>
        <fullName evidence="5">Aminopeptidase N</fullName>
        <ecNumber evidence="4">3.4.11.2</ecNumber>
    </recommendedName>
</protein>
<evidence type="ECO:0000313" key="15">
    <source>
        <dbReference type="Proteomes" id="UP001500185"/>
    </source>
</evidence>
<name>A0ABN1KDR1_9FLAO</name>
<evidence type="ECO:0000259" key="12">
    <source>
        <dbReference type="Pfam" id="PF01433"/>
    </source>
</evidence>
<keyword evidence="7" id="KW-0645">Protease</keyword>
<evidence type="ECO:0000256" key="5">
    <source>
        <dbReference type="ARBA" id="ARBA00015611"/>
    </source>
</evidence>
<evidence type="ECO:0000256" key="9">
    <source>
        <dbReference type="ARBA" id="ARBA00022801"/>
    </source>
</evidence>
<dbReference type="SUPFAM" id="SSF63737">
    <property type="entry name" value="Leukotriene A4 hydrolase N-terminal domain"/>
    <property type="match status" value="1"/>
</dbReference>
<feature type="domain" description="Peptidase M1 membrane alanine aminopeptidase" evidence="12">
    <location>
        <begin position="228"/>
        <end position="432"/>
    </location>
</feature>
<comment type="caution">
    <text evidence="14">The sequence shown here is derived from an EMBL/GenBank/DDBJ whole genome shotgun (WGS) entry which is preliminary data.</text>
</comment>
<dbReference type="PANTHER" id="PTHR11533">
    <property type="entry name" value="PROTEASE M1 ZINC METALLOPROTEASE"/>
    <property type="match status" value="1"/>
</dbReference>
<dbReference type="Pfam" id="PF17900">
    <property type="entry name" value="Peptidase_M1_N"/>
    <property type="match status" value="1"/>
</dbReference>
<keyword evidence="15" id="KW-1185">Reference proteome</keyword>
<dbReference type="EMBL" id="BAAAGG010000022">
    <property type="protein sequence ID" value="GAA0762807.1"/>
    <property type="molecule type" value="Genomic_DNA"/>
</dbReference>
<evidence type="ECO:0000256" key="7">
    <source>
        <dbReference type="ARBA" id="ARBA00022670"/>
    </source>
</evidence>
<keyword evidence="6" id="KW-0031">Aminopeptidase</keyword>
<keyword evidence="8" id="KW-0479">Metal-binding</keyword>
<dbReference type="Proteomes" id="UP001500185">
    <property type="component" value="Unassembled WGS sequence"/>
</dbReference>